<dbReference type="EMBL" id="MT144697">
    <property type="protein sequence ID" value="QJH97697.1"/>
    <property type="molecule type" value="Genomic_DNA"/>
</dbReference>
<evidence type="ECO:0000256" key="1">
    <source>
        <dbReference type="SAM" id="MobiDB-lite"/>
    </source>
</evidence>
<dbReference type="AlphaFoldDB" id="A0A6H1ZND4"/>
<reference evidence="2" key="1">
    <citation type="submission" date="2020-03" db="EMBL/GenBank/DDBJ databases">
        <title>The deep terrestrial virosphere.</title>
        <authorList>
            <person name="Holmfeldt K."/>
            <person name="Nilsson E."/>
            <person name="Simone D."/>
            <person name="Lopez-Fernandez M."/>
            <person name="Wu X."/>
            <person name="de Brujin I."/>
            <person name="Lundin D."/>
            <person name="Andersson A."/>
            <person name="Bertilsson S."/>
            <person name="Dopson M."/>
        </authorList>
    </citation>
    <scope>NUCLEOTIDE SEQUENCE</scope>
    <source>
        <strain evidence="2">TM448A01148</strain>
        <strain evidence="3">TM448B01063</strain>
    </source>
</reference>
<proteinExistence type="predicted"/>
<sequence>MTATSFANVLDRRYAPRQRTDQPVWRGSYDENDPRAQVAFPFKGRKRAEIFKFISEFILAVRTYANETKIYGKPHTITNNMIDVAETLLRRCTDYETGQCSPSIETIMAKTGFARPTTISLLAKLREHLGIDWVRRTVRIDRPEANGGQVVAQTSNAYLIDFAKLPSRLKMHLRQKLKGLFDFDRLPKFKGSPLLPPFWQRAIGRQVRQASSASWAAHRNPDLDRRDLHTRWSAARSPEERAEILHPDDPEAQRAHAAAERGPRAEGEFRAPASMGELGKYQKE</sequence>
<feature type="compositionally biased region" description="Basic and acidic residues" evidence="1">
    <location>
        <begin position="237"/>
        <end position="269"/>
    </location>
</feature>
<dbReference type="EMBL" id="MT144102">
    <property type="protein sequence ID" value="QJA48785.1"/>
    <property type="molecule type" value="Genomic_DNA"/>
</dbReference>
<protein>
    <submittedName>
        <fullName evidence="2">Uncharacterized protein</fullName>
    </submittedName>
</protein>
<gene>
    <name evidence="2" type="ORF">TM448A01148_0018</name>
    <name evidence="3" type="ORF">TM448B01063_0016</name>
</gene>
<name>A0A6H1ZND4_9ZZZZ</name>
<accession>A0A6H1ZND4</accession>
<evidence type="ECO:0000313" key="2">
    <source>
        <dbReference type="EMBL" id="QJA48785.1"/>
    </source>
</evidence>
<organism evidence="2">
    <name type="scientific">viral metagenome</name>
    <dbReference type="NCBI Taxonomy" id="1070528"/>
    <lineage>
        <taxon>unclassified sequences</taxon>
        <taxon>metagenomes</taxon>
        <taxon>organismal metagenomes</taxon>
    </lineage>
</organism>
<evidence type="ECO:0000313" key="3">
    <source>
        <dbReference type="EMBL" id="QJH97697.1"/>
    </source>
</evidence>
<feature type="region of interest" description="Disordered" evidence="1">
    <location>
        <begin position="234"/>
        <end position="284"/>
    </location>
</feature>